<feature type="domain" description="Anthranilate synthase component I N-terminal" evidence="10">
    <location>
        <begin position="27"/>
        <end position="165"/>
    </location>
</feature>
<dbReference type="Proteomes" id="UP000294854">
    <property type="component" value="Unassembled WGS sequence"/>
</dbReference>
<dbReference type="GO" id="GO:0004049">
    <property type="term" value="F:anthranilate synthase activity"/>
    <property type="evidence" value="ECO:0007669"/>
    <property type="project" value="UniProtKB-EC"/>
</dbReference>
<evidence type="ECO:0000256" key="5">
    <source>
        <dbReference type="ARBA" id="ARBA00022842"/>
    </source>
</evidence>
<dbReference type="Pfam" id="PF04715">
    <property type="entry name" value="Anth_synt_I_N"/>
    <property type="match status" value="1"/>
</dbReference>
<comment type="function">
    <text evidence="7">Part of a heterotetrameric complex that catalyzes the two-step biosynthesis of anthranilate, an intermediate in the biosynthesis of L-tryptophan. In the first step, the glutamine-binding beta subunit (TrpG) of anthranilate synthase (AS) provides the glutamine amidotransferase activity which generates ammonia as a substrate that, along with chorismate, is used in the second step, catalyzed by the large alpha subunit of AS (TrpE) to produce anthranilate. In the absence of TrpG, TrpE can synthesize anthranilate directly from chorismate and high concentrations of ammonia.</text>
</comment>
<dbReference type="Pfam" id="PF00425">
    <property type="entry name" value="Chorismate_bind"/>
    <property type="match status" value="1"/>
</dbReference>
<accession>A0A4R5NM55</accession>
<sequence>MKYEQLIEIGKKFAAVPVTYSFEMEQFDPIKQVQILRGTGDPAVLLAGTPKNDEPGYDFIATRIERKITYRDGILTEVSHGRQTAKKVSLQPVLEKLLASLKTPKISELPLFTGGLIGYFSYDYVKYANPKLHLRARDQDQLADVDLFMVDQVVAYNHATKQVTISQIEPMKTLTKARYETVIQSLQGLAQTIIKGGDVEQPHFHLDSHFKLQFSESEFTEKVAETKKHIVAGDVFQLILSNPQRATMSGSLLGASRRLFEESPAPYQFYFRDGDFETLGASPETLITRQHGKLYSYPLAGTRRRGKTEAEDDQFATELTTSEKELSEHNMLIDLGRNDLGRISKFGTVKVTRTRALLKFANVMHLGSKIESVADATASAIDVINAVMPAGTLSGAPKLSAIQIIDDLEKQKRGIYGGCLGYMDFNGDLDLCIGIRLAYRKGDQVVIHSGAGIVADSIPKYEYQEFNNKASAVKAALVEASEEGMQNAISGR</sequence>
<dbReference type="InterPro" id="IPR006805">
    <property type="entry name" value="Anth_synth_I_N"/>
</dbReference>
<feature type="domain" description="Chorismate-utilising enzyme C-terminal" evidence="9">
    <location>
        <begin position="216"/>
        <end position="469"/>
    </location>
</feature>
<dbReference type="PRINTS" id="PR00095">
    <property type="entry name" value="ANTSNTHASEI"/>
</dbReference>
<keyword evidence="5" id="KW-0460">Magnesium</keyword>
<comment type="subunit">
    <text evidence="2">Heterotetramer consisting of two non-identical subunits: a beta subunit (TrpG) and a large alpha subunit (TrpE).</text>
</comment>
<dbReference type="OrthoDB" id="9803598at2"/>
<dbReference type="AlphaFoldDB" id="A0A4R5NM55"/>
<evidence type="ECO:0000313" key="12">
    <source>
        <dbReference type="Proteomes" id="UP000294854"/>
    </source>
</evidence>
<evidence type="ECO:0000256" key="3">
    <source>
        <dbReference type="ARBA" id="ARBA00020653"/>
    </source>
</evidence>
<dbReference type="GO" id="GO:0000162">
    <property type="term" value="P:L-tryptophan biosynthetic process"/>
    <property type="evidence" value="ECO:0007669"/>
    <property type="project" value="TreeGrafter"/>
</dbReference>
<evidence type="ECO:0000256" key="8">
    <source>
        <dbReference type="ARBA" id="ARBA00047683"/>
    </source>
</evidence>
<evidence type="ECO:0000256" key="7">
    <source>
        <dbReference type="ARBA" id="ARBA00025634"/>
    </source>
</evidence>
<comment type="catalytic activity">
    <reaction evidence="8">
        <text>chorismate + L-glutamine = anthranilate + pyruvate + L-glutamate + H(+)</text>
        <dbReference type="Rhea" id="RHEA:21732"/>
        <dbReference type="ChEBI" id="CHEBI:15361"/>
        <dbReference type="ChEBI" id="CHEBI:15378"/>
        <dbReference type="ChEBI" id="CHEBI:16567"/>
        <dbReference type="ChEBI" id="CHEBI:29748"/>
        <dbReference type="ChEBI" id="CHEBI:29985"/>
        <dbReference type="ChEBI" id="CHEBI:58359"/>
        <dbReference type="EC" id="4.1.3.27"/>
    </reaction>
</comment>
<comment type="caution">
    <text evidence="11">The sequence shown here is derived from an EMBL/GenBank/DDBJ whole genome shotgun (WGS) entry which is preliminary data.</text>
</comment>
<evidence type="ECO:0000259" key="9">
    <source>
        <dbReference type="Pfam" id="PF00425"/>
    </source>
</evidence>
<keyword evidence="6" id="KW-0456">Lyase</keyword>
<dbReference type="GO" id="GO:0046872">
    <property type="term" value="F:metal ion binding"/>
    <property type="evidence" value="ECO:0007669"/>
    <property type="project" value="UniProtKB-KW"/>
</dbReference>
<evidence type="ECO:0000259" key="10">
    <source>
        <dbReference type="Pfam" id="PF04715"/>
    </source>
</evidence>
<organism evidence="11 12">
    <name type="scientific">Secundilactobacillus malefermentans</name>
    <dbReference type="NCBI Taxonomy" id="176292"/>
    <lineage>
        <taxon>Bacteria</taxon>
        <taxon>Bacillati</taxon>
        <taxon>Bacillota</taxon>
        <taxon>Bacilli</taxon>
        <taxon>Lactobacillales</taxon>
        <taxon>Lactobacillaceae</taxon>
        <taxon>Secundilactobacillus</taxon>
    </lineage>
</organism>
<dbReference type="EMBL" id="PUFO01000060">
    <property type="protein sequence ID" value="TDG76652.1"/>
    <property type="molecule type" value="Genomic_DNA"/>
</dbReference>
<evidence type="ECO:0000256" key="2">
    <source>
        <dbReference type="ARBA" id="ARBA00011575"/>
    </source>
</evidence>
<dbReference type="PANTHER" id="PTHR11236:SF48">
    <property type="entry name" value="ISOCHORISMATE SYNTHASE MENF"/>
    <property type="match status" value="1"/>
</dbReference>
<protein>
    <recommendedName>
        <fullName evidence="3">Anthranilate synthase component 1</fullName>
    </recommendedName>
</protein>
<evidence type="ECO:0000313" key="11">
    <source>
        <dbReference type="EMBL" id="TDG76652.1"/>
    </source>
</evidence>
<dbReference type="Gene3D" id="3.60.120.10">
    <property type="entry name" value="Anthranilate synthase"/>
    <property type="match status" value="1"/>
</dbReference>
<dbReference type="InterPro" id="IPR015890">
    <property type="entry name" value="Chorismate_C"/>
</dbReference>
<dbReference type="STRING" id="1122149.FD44_GL002028"/>
<dbReference type="RefSeq" id="WP_010619305.1">
    <property type="nucleotide sequence ID" value="NZ_PUFO01000060.1"/>
</dbReference>
<dbReference type="InterPro" id="IPR005801">
    <property type="entry name" value="ADC_synthase"/>
</dbReference>
<dbReference type="SUPFAM" id="SSF56322">
    <property type="entry name" value="ADC synthase"/>
    <property type="match status" value="1"/>
</dbReference>
<evidence type="ECO:0000256" key="1">
    <source>
        <dbReference type="ARBA" id="ARBA00001946"/>
    </source>
</evidence>
<dbReference type="PANTHER" id="PTHR11236">
    <property type="entry name" value="AMINOBENZOATE/ANTHRANILATE SYNTHASE"/>
    <property type="match status" value="1"/>
</dbReference>
<comment type="cofactor">
    <cofactor evidence="1">
        <name>Mg(2+)</name>
        <dbReference type="ChEBI" id="CHEBI:18420"/>
    </cofactor>
</comment>
<reference evidence="11 12" key="1">
    <citation type="journal article" date="2019" name="Appl. Microbiol. Biotechnol.">
        <title>Uncovering carbohydrate metabolism through a genotype-phenotype association study of 56 lactic acid bacteria genomes.</title>
        <authorList>
            <person name="Buron-Moles G."/>
            <person name="Chailyan A."/>
            <person name="Dolejs I."/>
            <person name="Forster J."/>
            <person name="Miks M.H."/>
        </authorList>
    </citation>
    <scope>NUCLEOTIDE SEQUENCE [LARGE SCALE GENOMIC DNA]</scope>
    <source>
        <strain evidence="11 12">ATCC 49373</strain>
    </source>
</reference>
<dbReference type="InterPro" id="IPR019999">
    <property type="entry name" value="Anth_synth_I-like"/>
</dbReference>
<evidence type="ECO:0000256" key="6">
    <source>
        <dbReference type="ARBA" id="ARBA00023239"/>
    </source>
</evidence>
<proteinExistence type="predicted"/>
<evidence type="ECO:0000256" key="4">
    <source>
        <dbReference type="ARBA" id="ARBA00022723"/>
    </source>
</evidence>
<name>A0A4R5NM55_9LACO</name>
<gene>
    <name evidence="11" type="ORF">C5L31_000205</name>
</gene>
<keyword evidence="12" id="KW-1185">Reference proteome</keyword>
<keyword evidence="4" id="KW-0479">Metal-binding</keyword>